<dbReference type="PROSITE" id="PS51767">
    <property type="entry name" value="PEPTIDASE_A1"/>
    <property type="match status" value="1"/>
</dbReference>
<dbReference type="FunFam" id="2.40.70.10:FF:000002">
    <property type="entry name" value="Vacuolar aspartic proteinase"/>
    <property type="match status" value="1"/>
</dbReference>
<evidence type="ECO:0000313" key="12">
    <source>
        <dbReference type="EMBL" id="KAK3795677.1"/>
    </source>
</evidence>
<feature type="disulfide bond" evidence="8">
    <location>
        <begin position="303"/>
        <end position="341"/>
    </location>
</feature>
<dbReference type="PROSITE" id="PS00141">
    <property type="entry name" value="ASP_PROTEASE"/>
    <property type="match status" value="2"/>
</dbReference>
<dbReference type="Gene3D" id="2.60.40.1960">
    <property type="match status" value="1"/>
</dbReference>
<evidence type="ECO:0000256" key="8">
    <source>
        <dbReference type="PIRSR" id="PIRSR601461-2"/>
    </source>
</evidence>
<evidence type="ECO:0000256" key="6">
    <source>
        <dbReference type="ARBA" id="ARBA00023180"/>
    </source>
</evidence>
<dbReference type="GO" id="GO:0004190">
    <property type="term" value="F:aspartic-type endopeptidase activity"/>
    <property type="evidence" value="ECO:0007669"/>
    <property type="project" value="UniProtKB-KW"/>
</dbReference>
<keyword evidence="10" id="KW-0732">Signal</keyword>
<name>A0AAE1E6E2_9GAST</name>
<organism evidence="12 13">
    <name type="scientific">Elysia crispata</name>
    <name type="common">lettuce slug</name>
    <dbReference type="NCBI Taxonomy" id="231223"/>
    <lineage>
        <taxon>Eukaryota</taxon>
        <taxon>Metazoa</taxon>
        <taxon>Spiralia</taxon>
        <taxon>Lophotrochozoa</taxon>
        <taxon>Mollusca</taxon>
        <taxon>Gastropoda</taxon>
        <taxon>Heterobranchia</taxon>
        <taxon>Euthyneura</taxon>
        <taxon>Panpulmonata</taxon>
        <taxon>Sacoglossa</taxon>
        <taxon>Placobranchoidea</taxon>
        <taxon>Plakobranchidae</taxon>
        <taxon>Elysia</taxon>
    </lineage>
</organism>
<dbReference type="Pfam" id="PF00026">
    <property type="entry name" value="Asp"/>
    <property type="match status" value="1"/>
</dbReference>
<dbReference type="EMBL" id="JAWDGP010001020">
    <property type="protein sequence ID" value="KAK3795677.1"/>
    <property type="molecule type" value="Genomic_DNA"/>
</dbReference>
<feature type="domain" description="Peptidase A1" evidence="11">
    <location>
        <begin position="64"/>
        <end position="382"/>
    </location>
</feature>
<evidence type="ECO:0000256" key="4">
    <source>
        <dbReference type="ARBA" id="ARBA00022801"/>
    </source>
</evidence>
<comment type="caution">
    <text evidence="12">The sequence shown here is derived from an EMBL/GenBank/DDBJ whole genome shotgun (WGS) entry which is preliminary data.</text>
</comment>
<keyword evidence="4 9" id="KW-0378">Hydrolase</keyword>
<keyword evidence="3 9" id="KW-0064">Aspartyl protease</keyword>
<evidence type="ECO:0000259" key="11">
    <source>
        <dbReference type="PROSITE" id="PS51767"/>
    </source>
</evidence>
<dbReference type="FunFam" id="2.40.70.10:FF:000149">
    <property type="entry name" value="Uncharacterized protein"/>
    <property type="match status" value="1"/>
</dbReference>
<dbReference type="InterPro" id="IPR001969">
    <property type="entry name" value="Aspartic_peptidase_AS"/>
</dbReference>
<evidence type="ECO:0000256" key="10">
    <source>
        <dbReference type="SAM" id="SignalP"/>
    </source>
</evidence>
<keyword evidence="2 9" id="KW-0645">Protease</keyword>
<dbReference type="AlphaFoldDB" id="A0AAE1E6E2"/>
<feature type="active site" evidence="7">
    <location>
        <position position="82"/>
    </location>
</feature>
<keyword evidence="5 8" id="KW-1015">Disulfide bond</keyword>
<accession>A0AAE1E6E2</accession>
<evidence type="ECO:0000313" key="13">
    <source>
        <dbReference type="Proteomes" id="UP001283361"/>
    </source>
</evidence>
<gene>
    <name evidence="12" type="ORF">RRG08_055194</name>
</gene>
<evidence type="ECO:0000256" key="5">
    <source>
        <dbReference type="ARBA" id="ARBA00023157"/>
    </source>
</evidence>
<reference evidence="12" key="1">
    <citation type="journal article" date="2023" name="G3 (Bethesda)">
        <title>A reference genome for the long-term kleptoplast-retaining sea slug Elysia crispata morphotype clarki.</title>
        <authorList>
            <person name="Eastman K.E."/>
            <person name="Pendleton A.L."/>
            <person name="Shaikh M.A."/>
            <person name="Suttiyut T."/>
            <person name="Ogas R."/>
            <person name="Tomko P."/>
            <person name="Gavelis G."/>
            <person name="Widhalm J.R."/>
            <person name="Wisecaver J.H."/>
        </authorList>
    </citation>
    <scope>NUCLEOTIDE SEQUENCE</scope>
    <source>
        <strain evidence="12">ECLA1</strain>
    </source>
</reference>
<dbReference type="Gene3D" id="2.40.70.10">
    <property type="entry name" value="Acid Proteases"/>
    <property type="match status" value="2"/>
</dbReference>
<evidence type="ECO:0000256" key="1">
    <source>
        <dbReference type="ARBA" id="ARBA00007447"/>
    </source>
</evidence>
<dbReference type="PANTHER" id="PTHR47966">
    <property type="entry name" value="BETA-SITE APP-CLEAVING ENZYME, ISOFORM A-RELATED"/>
    <property type="match status" value="1"/>
</dbReference>
<dbReference type="GO" id="GO:0006508">
    <property type="term" value="P:proteolysis"/>
    <property type="evidence" value="ECO:0007669"/>
    <property type="project" value="UniProtKB-KW"/>
</dbReference>
<dbReference type="SUPFAM" id="SSF50630">
    <property type="entry name" value="Acid proteases"/>
    <property type="match status" value="1"/>
</dbReference>
<comment type="similarity">
    <text evidence="1 9">Belongs to the peptidase A1 family.</text>
</comment>
<feature type="active site" evidence="7">
    <location>
        <position position="269"/>
    </location>
</feature>
<dbReference type="Proteomes" id="UP001283361">
    <property type="component" value="Unassembled WGS sequence"/>
</dbReference>
<feature type="disulfide bond" evidence="8">
    <location>
        <begin position="95"/>
        <end position="102"/>
    </location>
</feature>
<evidence type="ECO:0000256" key="3">
    <source>
        <dbReference type="ARBA" id="ARBA00022750"/>
    </source>
</evidence>
<dbReference type="InterPro" id="IPR001461">
    <property type="entry name" value="Aspartic_peptidase_A1"/>
</dbReference>
<feature type="signal peptide" evidence="10">
    <location>
        <begin position="1"/>
        <end position="18"/>
    </location>
</feature>
<proteinExistence type="inferred from homology"/>
<evidence type="ECO:0000256" key="2">
    <source>
        <dbReference type="ARBA" id="ARBA00022670"/>
    </source>
</evidence>
<protein>
    <recommendedName>
        <fullName evidence="11">Peptidase A1 domain-containing protein</fullName>
    </recommendedName>
</protein>
<feature type="chain" id="PRO_5042060715" description="Peptidase A1 domain-containing protein" evidence="10">
    <location>
        <begin position="19"/>
        <end position="388"/>
    </location>
</feature>
<dbReference type="InterPro" id="IPR021109">
    <property type="entry name" value="Peptidase_aspartic_dom_sf"/>
</dbReference>
<sequence length="388" mass="42510">MVAATVIVLAATLVSCLAVEPIHIPIYPMVKPEHRVASLLKQVDFYRNVNPGDEPLRNFQDAEYYGPITIGTPGQFFNVVFDTGSSNLWIPSVHCLKTDVACQKHNKYNNATSSTYKADGKRFVIRYGTGNVEGYLSRDTVTVAGIAVVNQTFGEALQESSDFVNTPADGLLGMGFPEISEDQVKTVFGNMVRQKLIPEPVFSFYLNRFESVSPGGILTLGGTNPSHYTGDFTFLEVTKKGYWQFKMDRINVKGEELTLCRNGCQAIADTGTSLIVGPGREVSELNRKLGGTPTAQGLYIVRCEEVSSLPDVVITLKGKSFPLTGPQYVLRAQTTTGQTVCILGFAGIDFPPTMQPLWILGDVFLGAYYSQYDWGQARVGFATAKNYN</sequence>
<keyword evidence="13" id="KW-1185">Reference proteome</keyword>
<keyword evidence="6" id="KW-0325">Glycoprotein</keyword>
<evidence type="ECO:0000256" key="7">
    <source>
        <dbReference type="PIRSR" id="PIRSR601461-1"/>
    </source>
</evidence>
<dbReference type="PRINTS" id="PR00792">
    <property type="entry name" value="PEPSIN"/>
</dbReference>
<dbReference type="PANTHER" id="PTHR47966:SF51">
    <property type="entry name" value="BETA-SITE APP-CLEAVING ENZYME, ISOFORM A-RELATED"/>
    <property type="match status" value="1"/>
</dbReference>
<evidence type="ECO:0000256" key="9">
    <source>
        <dbReference type="RuleBase" id="RU000454"/>
    </source>
</evidence>
<dbReference type="InterPro" id="IPR033121">
    <property type="entry name" value="PEPTIDASE_A1"/>
</dbReference>